<evidence type="ECO:0000313" key="2">
    <source>
        <dbReference type="Proteomes" id="UP000321085"/>
    </source>
</evidence>
<dbReference type="RefSeq" id="WP_147022998.1">
    <property type="nucleotide sequence ID" value="NZ_BJYU01000190.1"/>
</dbReference>
<dbReference type="AlphaFoldDB" id="A0A512C2G7"/>
<keyword evidence="2" id="KW-1185">Reference proteome</keyword>
<organism evidence="1 2">
    <name type="scientific">Microvirga aerophila</name>
    <dbReference type="NCBI Taxonomy" id="670291"/>
    <lineage>
        <taxon>Bacteria</taxon>
        <taxon>Pseudomonadati</taxon>
        <taxon>Pseudomonadota</taxon>
        <taxon>Alphaproteobacteria</taxon>
        <taxon>Hyphomicrobiales</taxon>
        <taxon>Methylobacteriaceae</taxon>
        <taxon>Microvirga</taxon>
    </lineage>
</organism>
<proteinExistence type="predicted"/>
<dbReference type="EMBL" id="BJYU01000190">
    <property type="protein sequence ID" value="GEO18412.1"/>
    <property type="molecule type" value="Genomic_DNA"/>
</dbReference>
<sequence length="77" mass="8470">MTYSLTKLAIGSYDLWLDGKIIGSVVKGGSKDAPIWIAELLVNAPKQLPSPFTRAEYEFTTLGEVRKWLGLPVDSES</sequence>
<reference evidence="1 2" key="1">
    <citation type="submission" date="2019-07" db="EMBL/GenBank/DDBJ databases">
        <title>Whole genome shotgun sequence of Microvirga aerophila NBRC 106136.</title>
        <authorList>
            <person name="Hosoyama A."/>
            <person name="Uohara A."/>
            <person name="Ohji S."/>
            <person name="Ichikawa N."/>
        </authorList>
    </citation>
    <scope>NUCLEOTIDE SEQUENCE [LARGE SCALE GENOMIC DNA]</scope>
    <source>
        <strain evidence="1 2">NBRC 106136</strain>
    </source>
</reference>
<gene>
    <name evidence="1" type="ORF">MAE02_61080</name>
</gene>
<evidence type="ECO:0008006" key="3">
    <source>
        <dbReference type="Google" id="ProtNLM"/>
    </source>
</evidence>
<accession>A0A512C2G7</accession>
<protein>
    <recommendedName>
        <fullName evidence="3">HipA N-terminal subdomain 1 domain-containing protein</fullName>
    </recommendedName>
</protein>
<comment type="caution">
    <text evidence="1">The sequence shown here is derived from an EMBL/GenBank/DDBJ whole genome shotgun (WGS) entry which is preliminary data.</text>
</comment>
<name>A0A512C2G7_9HYPH</name>
<dbReference type="Proteomes" id="UP000321085">
    <property type="component" value="Unassembled WGS sequence"/>
</dbReference>
<evidence type="ECO:0000313" key="1">
    <source>
        <dbReference type="EMBL" id="GEO18412.1"/>
    </source>
</evidence>